<dbReference type="AlphaFoldDB" id="M8AWR8"/>
<sequence>MAETIASMRRPKRGRPPRPRESDFVTGEEFEDEEEGEDHGEAADGLAPPRSKRKREASAAAAAALEDLTLIGINF</sequence>
<organism evidence="2">
    <name type="scientific">Aegilops tauschii</name>
    <name type="common">Tausch's goatgrass</name>
    <name type="synonym">Aegilops squarrosa</name>
    <dbReference type="NCBI Taxonomy" id="37682"/>
    <lineage>
        <taxon>Eukaryota</taxon>
        <taxon>Viridiplantae</taxon>
        <taxon>Streptophyta</taxon>
        <taxon>Embryophyta</taxon>
        <taxon>Tracheophyta</taxon>
        <taxon>Spermatophyta</taxon>
        <taxon>Magnoliopsida</taxon>
        <taxon>Liliopsida</taxon>
        <taxon>Poales</taxon>
        <taxon>Poaceae</taxon>
        <taxon>BOP clade</taxon>
        <taxon>Pooideae</taxon>
        <taxon>Triticodae</taxon>
        <taxon>Triticeae</taxon>
        <taxon>Triticinae</taxon>
        <taxon>Aegilops</taxon>
    </lineage>
</organism>
<name>M8AWR8_AEGTA</name>
<proteinExistence type="predicted"/>
<evidence type="ECO:0000256" key="1">
    <source>
        <dbReference type="SAM" id="MobiDB-lite"/>
    </source>
</evidence>
<accession>M8AWR8</accession>
<protein>
    <submittedName>
        <fullName evidence="2">Uncharacterized protein</fullName>
    </submittedName>
</protein>
<evidence type="ECO:0000313" key="2">
    <source>
        <dbReference type="EnsemblPlants" id="EMT08912"/>
    </source>
</evidence>
<feature type="region of interest" description="Disordered" evidence="1">
    <location>
        <begin position="1"/>
        <end position="55"/>
    </location>
</feature>
<reference evidence="2" key="1">
    <citation type="submission" date="2015-06" db="UniProtKB">
        <authorList>
            <consortium name="EnsemblPlants"/>
        </authorList>
    </citation>
    <scope>IDENTIFICATION</scope>
</reference>
<dbReference type="EnsemblPlants" id="EMT08912">
    <property type="protein sequence ID" value="EMT08912"/>
    <property type="gene ID" value="F775_42784"/>
</dbReference>
<feature type="compositionally biased region" description="Acidic residues" evidence="1">
    <location>
        <begin position="26"/>
        <end position="38"/>
    </location>
</feature>